<proteinExistence type="predicted"/>
<keyword evidence="3" id="KW-1185">Reference proteome</keyword>
<feature type="region of interest" description="Disordered" evidence="1">
    <location>
        <begin position="77"/>
        <end position="113"/>
    </location>
</feature>
<dbReference type="EMBL" id="DUZY01000008">
    <property type="protein sequence ID" value="DAD49118.1"/>
    <property type="molecule type" value="Genomic_DNA"/>
</dbReference>
<sequence length="113" mass="12485">MSTASTLYNDNLASAVNQLLNFPETIVEKFVYPSFARSSKPTATEGSAPSIPVHVLESRNPQGVCLLHGHSWLLQARYPGHSGERPRDGDTKQQQARGRGKRTEMREGANTYD</sequence>
<evidence type="ECO:0000313" key="2">
    <source>
        <dbReference type="EMBL" id="DAD49118.1"/>
    </source>
</evidence>
<feature type="compositionally biased region" description="Basic and acidic residues" evidence="1">
    <location>
        <begin position="82"/>
        <end position="91"/>
    </location>
</feature>
<organism evidence="2 3">
    <name type="scientific">Nelumbo nucifera</name>
    <name type="common">Sacred lotus</name>
    <dbReference type="NCBI Taxonomy" id="4432"/>
    <lineage>
        <taxon>Eukaryota</taxon>
        <taxon>Viridiplantae</taxon>
        <taxon>Streptophyta</taxon>
        <taxon>Embryophyta</taxon>
        <taxon>Tracheophyta</taxon>
        <taxon>Spermatophyta</taxon>
        <taxon>Magnoliopsida</taxon>
        <taxon>Proteales</taxon>
        <taxon>Nelumbonaceae</taxon>
        <taxon>Nelumbo</taxon>
    </lineage>
</organism>
<name>A0A823A5P9_NELNU</name>
<gene>
    <name evidence="2" type="ORF">HUJ06_019055</name>
</gene>
<protein>
    <submittedName>
        <fullName evidence="2">Uncharacterized protein</fullName>
    </submittedName>
</protein>
<dbReference type="AlphaFoldDB" id="A0A823A5P9"/>
<comment type="caution">
    <text evidence="2">The sequence shown here is derived from an EMBL/GenBank/DDBJ whole genome shotgun (WGS) entry which is preliminary data.</text>
</comment>
<dbReference type="Proteomes" id="UP000607653">
    <property type="component" value="Unassembled WGS sequence"/>
</dbReference>
<accession>A0A823A5P9</accession>
<evidence type="ECO:0000256" key="1">
    <source>
        <dbReference type="SAM" id="MobiDB-lite"/>
    </source>
</evidence>
<evidence type="ECO:0000313" key="3">
    <source>
        <dbReference type="Proteomes" id="UP000607653"/>
    </source>
</evidence>
<reference evidence="2 3" key="1">
    <citation type="journal article" date="2020" name="Mol. Biol. Evol.">
        <title>Distinct Expression and Methylation Patterns for Genes with Different Fates following a Single Whole-Genome Duplication in Flowering Plants.</title>
        <authorList>
            <person name="Shi T."/>
            <person name="Rahmani R.S."/>
            <person name="Gugger P.F."/>
            <person name="Wang M."/>
            <person name="Li H."/>
            <person name="Zhang Y."/>
            <person name="Li Z."/>
            <person name="Wang Q."/>
            <person name="Van de Peer Y."/>
            <person name="Marchal K."/>
            <person name="Chen J."/>
        </authorList>
    </citation>
    <scope>NUCLEOTIDE SEQUENCE [LARGE SCALE GENOMIC DNA]</scope>
    <source>
        <tissue evidence="2">Leaf</tissue>
    </source>
</reference>